<comment type="caution">
    <text evidence="8">The sequence shown here is derived from an EMBL/GenBank/DDBJ whole genome shotgun (WGS) entry which is preliminary data.</text>
</comment>
<dbReference type="PANTHER" id="PTHR10783">
    <property type="entry name" value="XENOTROPIC AND POLYTROPIC RETROVIRUS RECEPTOR 1-RELATED"/>
    <property type="match status" value="1"/>
</dbReference>
<keyword evidence="3 6" id="KW-1133">Transmembrane helix</keyword>
<comment type="subcellular location">
    <subcellularLocation>
        <location evidence="1">Membrane</location>
        <topology evidence="1">Multi-pass membrane protein</topology>
    </subcellularLocation>
</comment>
<dbReference type="AlphaFoldDB" id="A0A7D8UMX3"/>
<evidence type="ECO:0000259" key="7">
    <source>
        <dbReference type="PROSITE" id="PS51380"/>
    </source>
</evidence>
<dbReference type="EMBL" id="QGMG01000569">
    <property type="protein sequence ID" value="TVY52670.1"/>
    <property type="molecule type" value="Genomic_DNA"/>
</dbReference>
<evidence type="ECO:0000256" key="4">
    <source>
        <dbReference type="ARBA" id="ARBA00023136"/>
    </source>
</evidence>
<sequence length="271" mass="31201">MYYVTLSMYRIDHSKSHLALFSTFAAINACYCSVWDLLMDWSLLQPSASKRFLRDVRGYKSAWWYYGAMILDPILRFNWIFYSIYTHNLQHSTVVSFLVALSEVTRRGIWTLFRVENEHCSNVARFKASRDVPLPYSVPTESEEDFQRQESHTAEGQAAQVSPTLERHRSYASGALEAQDQDGEFRHRAPSRTFTRVIADAHTQDFEKKRKPGAGDGENAANRLRGDANVNSRGSSDDEDDEDASDEQDMLDAQELLRERRASRPEEGRDR</sequence>
<name>A0A7D8UMX3_9HELO</name>
<keyword evidence="9" id="KW-1185">Reference proteome</keyword>
<evidence type="ECO:0000256" key="1">
    <source>
        <dbReference type="ARBA" id="ARBA00004141"/>
    </source>
</evidence>
<evidence type="ECO:0000256" key="2">
    <source>
        <dbReference type="ARBA" id="ARBA00022692"/>
    </source>
</evidence>
<dbReference type="PROSITE" id="PS51380">
    <property type="entry name" value="EXS"/>
    <property type="match status" value="1"/>
</dbReference>
<feature type="transmembrane region" description="Helical" evidence="6">
    <location>
        <begin position="20"/>
        <end position="43"/>
    </location>
</feature>
<dbReference type="PANTHER" id="PTHR10783:SF103">
    <property type="entry name" value="SOLUTE CARRIER FAMILY 53 MEMBER 1"/>
    <property type="match status" value="1"/>
</dbReference>
<dbReference type="GO" id="GO:0000822">
    <property type="term" value="F:inositol hexakisphosphate binding"/>
    <property type="evidence" value="ECO:0007669"/>
    <property type="project" value="TreeGrafter"/>
</dbReference>
<evidence type="ECO:0000256" key="3">
    <source>
        <dbReference type="ARBA" id="ARBA00022989"/>
    </source>
</evidence>
<evidence type="ECO:0000313" key="8">
    <source>
        <dbReference type="EMBL" id="TVY52670.1"/>
    </source>
</evidence>
<dbReference type="GO" id="GO:0005794">
    <property type="term" value="C:Golgi apparatus"/>
    <property type="evidence" value="ECO:0007669"/>
    <property type="project" value="TreeGrafter"/>
</dbReference>
<dbReference type="OrthoDB" id="9970435at2759"/>
<dbReference type="Proteomes" id="UP000481288">
    <property type="component" value="Unassembled WGS sequence"/>
</dbReference>
<evidence type="ECO:0000313" key="9">
    <source>
        <dbReference type="Proteomes" id="UP000481288"/>
    </source>
</evidence>
<feature type="compositionally biased region" description="Basic and acidic residues" evidence="5">
    <location>
        <begin position="255"/>
        <end position="271"/>
    </location>
</feature>
<keyword evidence="4 6" id="KW-0472">Membrane</keyword>
<organism evidence="8 9">
    <name type="scientific">Lachnellula cervina</name>
    <dbReference type="NCBI Taxonomy" id="1316786"/>
    <lineage>
        <taxon>Eukaryota</taxon>
        <taxon>Fungi</taxon>
        <taxon>Dikarya</taxon>
        <taxon>Ascomycota</taxon>
        <taxon>Pezizomycotina</taxon>
        <taxon>Leotiomycetes</taxon>
        <taxon>Helotiales</taxon>
        <taxon>Lachnaceae</taxon>
        <taxon>Lachnellula</taxon>
    </lineage>
</organism>
<feature type="region of interest" description="Disordered" evidence="5">
    <location>
        <begin position="137"/>
        <end position="271"/>
    </location>
</feature>
<proteinExistence type="predicted"/>
<dbReference type="GO" id="GO:0005886">
    <property type="term" value="C:plasma membrane"/>
    <property type="evidence" value="ECO:0007669"/>
    <property type="project" value="TreeGrafter"/>
</dbReference>
<gene>
    <name evidence="8" type="primary">SYG1</name>
    <name evidence="8" type="ORF">LCER1_G004858</name>
</gene>
<feature type="transmembrane region" description="Helical" evidence="6">
    <location>
        <begin position="63"/>
        <end position="85"/>
    </location>
</feature>
<protein>
    <submittedName>
        <fullName evidence="8">Protein SYG1</fullName>
    </submittedName>
</protein>
<dbReference type="InterPro" id="IPR004342">
    <property type="entry name" value="EXS_C"/>
</dbReference>
<evidence type="ECO:0000256" key="5">
    <source>
        <dbReference type="SAM" id="MobiDB-lite"/>
    </source>
</evidence>
<reference evidence="8 9" key="1">
    <citation type="submission" date="2018-05" db="EMBL/GenBank/DDBJ databases">
        <title>Whole genome sequencing for identification of molecular markers to develop diagnostic detection tools for the regulated plant pathogen Lachnellula willkommii.</title>
        <authorList>
            <person name="Giroux E."/>
            <person name="Bilodeau G."/>
        </authorList>
    </citation>
    <scope>NUCLEOTIDE SEQUENCE [LARGE SCALE GENOMIC DNA]</scope>
    <source>
        <strain evidence="8 9">CBS 625.97</strain>
    </source>
</reference>
<feature type="domain" description="EXS" evidence="7">
    <location>
        <begin position="1"/>
        <end position="146"/>
    </location>
</feature>
<accession>A0A7D8UMX3</accession>
<feature type="compositionally biased region" description="Acidic residues" evidence="5">
    <location>
        <begin position="237"/>
        <end position="252"/>
    </location>
</feature>
<evidence type="ECO:0000256" key="6">
    <source>
        <dbReference type="SAM" id="Phobius"/>
    </source>
</evidence>
<dbReference type="Pfam" id="PF03124">
    <property type="entry name" value="EXS"/>
    <property type="match status" value="1"/>
</dbReference>
<dbReference type="GO" id="GO:0016036">
    <property type="term" value="P:cellular response to phosphate starvation"/>
    <property type="evidence" value="ECO:0007669"/>
    <property type="project" value="TreeGrafter"/>
</dbReference>
<dbReference type="GO" id="GO:0006817">
    <property type="term" value="P:phosphate ion transport"/>
    <property type="evidence" value="ECO:0007669"/>
    <property type="project" value="TreeGrafter"/>
</dbReference>
<keyword evidence="2 6" id="KW-0812">Transmembrane</keyword>